<feature type="domain" description="Methyl-accepting transducer" evidence="11">
    <location>
        <begin position="354"/>
        <end position="590"/>
    </location>
</feature>
<name>A0A0C2NP97_9VIBR</name>
<dbReference type="Gene3D" id="1.10.287.950">
    <property type="entry name" value="Methyl-accepting chemotaxis protein"/>
    <property type="match status" value="1"/>
</dbReference>
<dbReference type="SMART" id="SM00304">
    <property type="entry name" value="HAMP"/>
    <property type="match status" value="2"/>
</dbReference>
<dbReference type="CDD" id="cd11386">
    <property type="entry name" value="MCP_signal"/>
    <property type="match status" value="1"/>
</dbReference>
<dbReference type="PROSITE" id="PS50885">
    <property type="entry name" value="HAMP"/>
    <property type="match status" value="1"/>
</dbReference>
<dbReference type="Pfam" id="PF02743">
    <property type="entry name" value="dCache_1"/>
    <property type="match status" value="1"/>
</dbReference>
<keyword evidence="14" id="KW-1185">Reference proteome</keyword>
<evidence type="ECO:0000256" key="10">
    <source>
        <dbReference type="PROSITE-ProRule" id="PRU00284"/>
    </source>
</evidence>
<dbReference type="PANTHER" id="PTHR32089">
    <property type="entry name" value="METHYL-ACCEPTING CHEMOTAXIS PROTEIN MCPB"/>
    <property type="match status" value="1"/>
</dbReference>
<dbReference type="Pfam" id="PF00015">
    <property type="entry name" value="MCPsignal"/>
    <property type="match status" value="1"/>
</dbReference>
<dbReference type="Gene3D" id="3.30.450.20">
    <property type="entry name" value="PAS domain"/>
    <property type="match status" value="2"/>
</dbReference>
<keyword evidence="8 10" id="KW-0807">Transducer</keyword>
<comment type="subcellular location">
    <subcellularLocation>
        <location evidence="1">Cell inner membrane</location>
    </subcellularLocation>
    <subcellularLocation>
        <location evidence="2">Cell membrane</location>
        <topology evidence="2">Multi-pass membrane protein</topology>
    </subcellularLocation>
</comment>
<dbReference type="Pfam" id="PF00672">
    <property type="entry name" value="HAMP"/>
    <property type="match status" value="1"/>
</dbReference>
<dbReference type="EMBL" id="JTKH01000024">
    <property type="protein sequence ID" value="KII75912.1"/>
    <property type="molecule type" value="Genomic_DNA"/>
</dbReference>
<dbReference type="SMART" id="SM00283">
    <property type="entry name" value="MA"/>
    <property type="match status" value="1"/>
</dbReference>
<dbReference type="InterPro" id="IPR029151">
    <property type="entry name" value="Sensor-like_sf"/>
</dbReference>
<organism evidence="13 14">
    <name type="scientific">Vibrio renipiscarius</name>
    <dbReference type="NCBI Taxonomy" id="1461322"/>
    <lineage>
        <taxon>Bacteria</taxon>
        <taxon>Pseudomonadati</taxon>
        <taxon>Pseudomonadota</taxon>
        <taxon>Gammaproteobacteria</taxon>
        <taxon>Vibrionales</taxon>
        <taxon>Vibrionaceae</taxon>
        <taxon>Vibrio</taxon>
    </lineage>
</organism>
<dbReference type="OrthoDB" id="2489132at2"/>
<dbReference type="RefSeq" id="WP_040991847.1">
    <property type="nucleotide sequence ID" value="NZ_JTKH01000024.1"/>
</dbReference>
<evidence type="ECO:0000256" key="4">
    <source>
        <dbReference type="ARBA" id="ARBA00022500"/>
    </source>
</evidence>
<comment type="caution">
    <text evidence="13">The sequence shown here is derived from an EMBL/GenBank/DDBJ whole genome shotgun (WGS) entry which is preliminary data.</text>
</comment>
<comment type="similarity">
    <text evidence="9">Belongs to the methyl-accepting chemotaxis (MCP) protein family.</text>
</comment>
<dbReference type="CDD" id="cd12912">
    <property type="entry name" value="PDC2_MCP_like"/>
    <property type="match status" value="1"/>
</dbReference>
<dbReference type="InterPro" id="IPR033479">
    <property type="entry name" value="dCache_1"/>
</dbReference>
<dbReference type="CDD" id="cd06225">
    <property type="entry name" value="HAMP"/>
    <property type="match status" value="1"/>
</dbReference>
<evidence type="ECO:0000313" key="13">
    <source>
        <dbReference type="EMBL" id="KII75912.1"/>
    </source>
</evidence>
<evidence type="ECO:0000256" key="5">
    <source>
        <dbReference type="ARBA" id="ARBA00022692"/>
    </source>
</evidence>
<dbReference type="GO" id="GO:0007165">
    <property type="term" value="P:signal transduction"/>
    <property type="evidence" value="ECO:0007669"/>
    <property type="project" value="UniProtKB-KW"/>
</dbReference>
<dbReference type="InterPro" id="IPR004089">
    <property type="entry name" value="MCPsignal_dom"/>
</dbReference>
<dbReference type="Proteomes" id="UP000031672">
    <property type="component" value="Unassembled WGS sequence"/>
</dbReference>
<evidence type="ECO:0000256" key="9">
    <source>
        <dbReference type="ARBA" id="ARBA00029447"/>
    </source>
</evidence>
<dbReference type="FunFam" id="1.10.287.950:FF:000001">
    <property type="entry name" value="Methyl-accepting chemotaxis sensory transducer"/>
    <property type="match status" value="1"/>
</dbReference>
<dbReference type="STRING" id="1461322.OJ16_13805"/>
<proteinExistence type="inferred from homology"/>
<dbReference type="GO" id="GO:0005886">
    <property type="term" value="C:plasma membrane"/>
    <property type="evidence" value="ECO:0007669"/>
    <property type="project" value="UniProtKB-SubCell"/>
</dbReference>
<evidence type="ECO:0000259" key="12">
    <source>
        <dbReference type="PROSITE" id="PS50885"/>
    </source>
</evidence>
<dbReference type="InterPro" id="IPR003660">
    <property type="entry name" value="HAMP_dom"/>
</dbReference>
<evidence type="ECO:0000256" key="2">
    <source>
        <dbReference type="ARBA" id="ARBA00004651"/>
    </source>
</evidence>
<evidence type="ECO:0000256" key="3">
    <source>
        <dbReference type="ARBA" id="ARBA00022475"/>
    </source>
</evidence>
<keyword evidence="3" id="KW-1003">Cell membrane</keyword>
<evidence type="ECO:0000259" key="11">
    <source>
        <dbReference type="PROSITE" id="PS50111"/>
    </source>
</evidence>
<evidence type="ECO:0000256" key="8">
    <source>
        <dbReference type="ARBA" id="ARBA00023224"/>
    </source>
</evidence>
<keyword evidence="5" id="KW-0812">Transmembrane</keyword>
<keyword evidence="4" id="KW-0145">Chemotaxis</keyword>
<protein>
    <submittedName>
        <fullName evidence="13">Chemotaxis protein</fullName>
    </submittedName>
</protein>
<dbReference type="SUPFAM" id="SSF103190">
    <property type="entry name" value="Sensory domain-like"/>
    <property type="match status" value="1"/>
</dbReference>
<evidence type="ECO:0000256" key="7">
    <source>
        <dbReference type="ARBA" id="ARBA00023136"/>
    </source>
</evidence>
<dbReference type="CDD" id="cd12913">
    <property type="entry name" value="PDC1_MCP_like"/>
    <property type="match status" value="1"/>
</dbReference>
<keyword evidence="7" id="KW-0472">Membrane</keyword>
<sequence>MPALSIKTKLTIAFVSAVLIMTAAQTYLTGRQILDETQRSITQYGMTLLEGNVSSMDNWFRAKINVVEASKNIFNETGNIESYLSHLTKAGDFQIVYAGLSDGQFLQGVPLIDANGFDPRTRPWYQEAVAAGTMQITEPYVDVGTQKLVISIAAPFTTNGVQGVLGADVEINALVDDIVESDEEGVFGFLVNSLGHIVAHADNHLTLKNLDRISPDLTINKLSELASQNELETISISGVESLVASRKVPNTDWYYTIVIDKEHAFQSHRSLVSQSMLMSLMQVVLIALISLYIVKRSLAPLNALSESMKDLSDGNGDLTKRIVVDSKDEIGTLAEHVNAFIAKLQGVVVDISQSSHSIDEQSKVSTRVAREISDGLSVQLNEISQIATAVHEMSAAAEEVASNARLTADSTLGSTEHCEQGKQVIKRNQESITSLASQLEHASNTISEVERNSRDINTILSTISDIAEQTNLLALNAAIEAARAGEQGRGFAVVADEVRVLSQRTHSSTVEIRQMIESLQKTSHDAVESMNRSQALASSSVEDANDATEALEKITISIEEISDMATQISNAASEQRTVTEEISKNIQQANDVSNHLSQEAVNSRSLSEDLEAIAMRLNRQVQMFKH</sequence>
<reference evidence="13 14" key="1">
    <citation type="submission" date="2014-11" db="EMBL/GenBank/DDBJ databases">
        <title>Draft Genome Sequence of Vibrio piscirenalis strains CECT 8603T and CECT 8604, two marine Gammaproteobacterium isolated from cultured gilthead sea bream (Sparus aurata).</title>
        <authorList>
            <person name="Arahal D.R."/>
            <person name="Rodrigo-Torres L."/>
            <person name="Lucena T."/>
            <person name="Pujalte M.J."/>
        </authorList>
    </citation>
    <scope>NUCLEOTIDE SEQUENCE [LARGE SCALE GENOMIC DNA]</scope>
    <source>
        <strain evidence="13 14">DCR 1-4-2</strain>
    </source>
</reference>
<accession>A0A0C2NP97</accession>
<dbReference type="GO" id="GO:0006935">
    <property type="term" value="P:chemotaxis"/>
    <property type="evidence" value="ECO:0007669"/>
    <property type="project" value="UniProtKB-KW"/>
</dbReference>
<dbReference type="SUPFAM" id="SSF58104">
    <property type="entry name" value="Methyl-accepting chemotaxis protein (MCP) signaling domain"/>
    <property type="match status" value="1"/>
</dbReference>
<evidence type="ECO:0000313" key="14">
    <source>
        <dbReference type="Proteomes" id="UP000031672"/>
    </source>
</evidence>
<accession>A0A0C2NS53</accession>
<dbReference type="PROSITE" id="PS50111">
    <property type="entry name" value="CHEMOTAXIS_TRANSDUC_2"/>
    <property type="match status" value="1"/>
</dbReference>
<evidence type="ECO:0000256" key="1">
    <source>
        <dbReference type="ARBA" id="ARBA00004533"/>
    </source>
</evidence>
<feature type="domain" description="HAMP" evidence="12">
    <location>
        <begin position="295"/>
        <end position="349"/>
    </location>
</feature>
<dbReference type="AlphaFoldDB" id="A0A0C2NP97"/>
<gene>
    <name evidence="13" type="ORF">OJ16_13805</name>
</gene>
<dbReference type="PANTHER" id="PTHR32089:SF117">
    <property type="entry name" value="METHYL ACCEPTING SENSORY TRANSDUCER WITH CACHE_1 SMALL MOLECULE BINDING DOMAIN"/>
    <property type="match status" value="1"/>
</dbReference>
<evidence type="ECO:0000256" key="6">
    <source>
        <dbReference type="ARBA" id="ARBA00022989"/>
    </source>
</evidence>
<keyword evidence="6" id="KW-1133">Transmembrane helix</keyword>